<dbReference type="Gene3D" id="1.20.1160.20">
    <property type="match status" value="1"/>
</dbReference>
<keyword evidence="3" id="KW-1185">Reference proteome</keyword>
<feature type="region of interest" description="Disordered" evidence="1">
    <location>
        <begin position="1"/>
        <end position="32"/>
    </location>
</feature>
<evidence type="ECO:0000313" key="2">
    <source>
        <dbReference type="EMBL" id="KAH0619286.1"/>
    </source>
</evidence>
<dbReference type="EMBL" id="JAIPUX010005289">
    <property type="protein sequence ID" value="KAH0619286.1"/>
    <property type="molecule type" value="Genomic_DNA"/>
</dbReference>
<gene>
    <name evidence="2" type="ORF">JD844_019211</name>
</gene>
<dbReference type="Pfam" id="PF23116">
    <property type="entry name" value="HHD_RTEL1"/>
    <property type="match status" value="1"/>
</dbReference>
<accession>A0ABQ7SPJ4</accession>
<proteinExistence type="predicted"/>
<organism evidence="2 3">
    <name type="scientific">Phrynosoma platyrhinos</name>
    <name type="common">Desert horned lizard</name>
    <dbReference type="NCBI Taxonomy" id="52577"/>
    <lineage>
        <taxon>Eukaryota</taxon>
        <taxon>Metazoa</taxon>
        <taxon>Chordata</taxon>
        <taxon>Craniata</taxon>
        <taxon>Vertebrata</taxon>
        <taxon>Euteleostomi</taxon>
        <taxon>Lepidosauria</taxon>
        <taxon>Squamata</taxon>
        <taxon>Bifurcata</taxon>
        <taxon>Unidentata</taxon>
        <taxon>Episquamata</taxon>
        <taxon>Toxicofera</taxon>
        <taxon>Iguania</taxon>
        <taxon>Phrynosomatidae</taxon>
        <taxon>Phrynosomatinae</taxon>
        <taxon>Phrynosoma</taxon>
    </lineage>
</organism>
<feature type="compositionally biased region" description="Polar residues" evidence="1">
    <location>
        <begin position="1"/>
        <end position="26"/>
    </location>
</feature>
<dbReference type="Proteomes" id="UP000826234">
    <property type="component" value="Unassembled WGS sequence"/>
</dbReference>
<sequence length="111" mass="12401">MKNQTLNEGGNCGCVTNESSKKPSSSLREDHNEKIRSTYLNDLKMALDKSSFNSFFSALSAYKKTDNYDAMVSVVAALTTEKPEHFHLLQSKYQPTFFFFSAVLGVKLSTS</sequence>
<evidence type="ECO:0000256" key="1">
    <source>
        <dbReference type="SAM" id="MobiDB-lite"/>
    </source>
</evidence>
<comment type="caution">
    <text evidence="2">The sequence shown here is derived from an EMBL/GenBank/DDBJ whole genome shotgun (WGS) entry which is preliminary data.</text>
</comment>
<reference evidence="2 3" key="1">
    <citation type="journal article" date="2022" name="Gigascience">
        <title>A chromosome-level genome assembly and annotation of the desert horned lizard, Phrynosoma platyrhinos, provides insight into chromosomal rearrangements among reptiles.</title>
        <authorList>
            <person name="Koochekian N."/>
            <person name="Ascanio A."/>
            <person name="Farleigh K."/>
            <person name="Card D.C."/>
            <person name="Schield D.R."/>
            <person name="Castoe T.A."/>
            <person name="Jezkova T."/>
        </authorList>
    </citation>
    <scope>NUCLEOTIDE SEQUENCE [LARGE SCALE GENOMIC DNA]</scope>
    <source>
        <strain evidence="2">NK-2021</strain>
    </source>
</reference>
<name>A0ABQ7SPJ4_PHRPL</name>
<protein>
    <submittedName>
        <fullName evidence="2">Uncharacterized protein</fullName>
    </submittedName>
</protein>
<evidence type="ECO:0000313" key="3">
    <source>
        <dbReference type="Proteomes" id="UP000826234"/>
    </source>
</evidence>